<organism evidence="1 2">
    <name type="scientific">Brevibacillus brevis (strain 47 / JCM 6285 / NBRC 100599)</name>
    <dbReference type="NCBI Taxonomy" id="358681"/>
    <lineage>
        <taxon>Bacteria</taxon>
        <taxon>Bacillati</taxon>
        <taxon>Bacillota</taxon>
        <taxon>Bacilli</taxon>
        <taxon>Bacillales</taxon>
        <taxon>Paenibacillaceae</taxon>
        <taxon>Brevibacillus</taxon>
    </lineage>
</organism>
<dbReference type="HOGENOM" id="CLU_123393_0_0_9"/>
<evidence type="ECO:0000313" key="1">
    <source>
        <dbReference type="EMBL" id="BAH46869.1"/>
    </source>
</evidence>
<dbReference type="SMART" id="SM00028">
    <property type="entry name" value="TPR"/>
    <property type="match status" value="3"/>
</dbReference>
<dbReference type="SUPFAM" id="SSF48452">
    <property type="entry name" value="TPR-like"/>
    <property type="match status" value="1"/>
</dbReference>
<accession>C0ZA15</accession>
<dbReference type="EMBL" id="AP008955">
    <property type="protein sequence ID" value="BAH46869.1"/>
    <property type="molecule type" value="Genomic_DNA"/>
</dbReference>
<dbReference type="InterPro" id="IPR019734">
    <property type="entry name" value="TPR_rpt"/>
</dbReference>
<dbReference type="RefSeq" id="WP_015894053.1">
    <property type="nucleotide sequence ID" value="NC_012491.1"/>
</dbReference>
<dbReference type="eggNOG" id="COG0457">
    <property type="taxonomic scope" value="Bacteria"/>
</dbReference>
<protein>
    <submittedName>
        <fullName evidence="1">Uncharacterized protein</fullName>
    </submittedName>
</protein>
<dbReference type="Pfam" id="PF13181">
    <property type="entry name" value="TPR_8"/>
    <property type="match status" value="1"/>
</dbReference>
<sequence length="140" mass="16053">MQLSDSTHAEITVLCKQGDDLVKAGNLEEGKNKYVAALRLLPENHREWEAATWIYVAIGDVHFQMKNYDKAFKCFFNAVQCPEGLGNPYIHLRLGQLYYEQDNLEKAADELTRAYMGAGIAIFMEDDPKYLEFLETKIEI</sequence>
<dbReference type="STRING" id="358681.BBR47_58920"/>
<name>C0ZA15_BREBN</name>
<keyword evidence="2" id="KW-1185">Reference proteome</keyword>
<dbReference type="Gene3D" id="1.25.40.10">
    <property type="entry name" value="Tetratricopeptide repeat domain"/>
    <property type="match status" value="1"/>
</dbReference>
<gene>
    <name evidence="1" type="ordered locus">BBR47_58920</name>
</gene>
<evidence type="ECO:0000313" key="2">
    <source>
        <dbReference type="Proteomes" id="UP000001877"/>
    </source>
</evidence>
<dbReference type="InterPro" id="IPR011990">
    <property type="entry name" value="TPR-like_helical_dom_sf"/>
</dbReference>
<dbReference type="KEGG" id="bbe:BBR47_58920"/>
<reference evidence="1 2" key="1">
    <citation type="submission" date="2005-03" db="EMBL/GenBank/DDBJ databases">
        <title>Brevibacillus brevis strain 47, complete genome.</title>
        <authorList>
            <person name="Hosoyama A."/>
            <person name="Yamada R."/>
            <person name="Hongo Y."/>
            <person name="Terui Y."/>
            <person name="Ankai A."/>
            <person name="Masuyama W."/>
            <person name="Sekiguchi M."/>
            <person name="Takeda T."/>
            <person name="Asano K."/>
            <person name="Ohji S."/>
            <person name="Ichikawa N."/>
            <person name="Narita S."/>
            <person name="Aoki N."/>
            <person name="Miura H."/>
            <person name="Matsushita S."/>
            <person name="Sekigawa T."/>
            <person name="Yamagata H."/>
            <person name="Yoshikawa H."/>
            <person name="Udaka S."/>
            <person name="Tanikawa S."/>
            <person name="Fujita N."/>
        </authorList>
    </citation>
    <scope>NUCLEOTIDE SEQUENCE [LARGE SCALE GENOMIC DNA]</scope>
    <source>
        <strain evidence="2">47 / JCM 6285 / NBRC 100599</strain>
    </source>
</reference>
<dbReference type="Proteomes" id="UP000001877">
    <property type="component" value="Chromosome"/>
</dbReference>
<dbReference type="AlphaFoldDB" id="C0ZA15"/>
<proteinExistence type="predicted"/>